<dbReference type="Proteomes" id="UP001605036">
    <property type="component" value="Unassembled WGS sequence"/>
</dbReference>
<feature type="region of interest" description="Disordered" evidence="1">
    <location>
        <begin position="1"/>
        <end position="71"/>
    </location>
</feature>
<feature type="compositionally biased region" description="Basic and acidic residues" evidence="1">
    <location>
        <begin position="58"/>
        <end position="67"/>
    </location>
</feature>
<dbReference type="EMBL" id="JBHFFA010000002">
    <property type="protein sequence ID" value="KAL2643553.1"/>
    <property type="molecule type" value="Genomic_DNA"/>
</dbReference>
<comment type="caution">
    <text evidence="2">The sequence shown here is derived from an EMBL/GenBank/DDBJ whole genome shotgun (WGS) entry which is preliminary data.</text>
</comment>
<gene>
    <name evidence="2" type="ORF">R1flu_011140</name>
</gene>
<dbReference type="AlphaFoldDB" id="A0ABD1Z752"/>
<organism evidence="2 3">
    <name type="scientific">Riccia fluitans</name>
    <dbReference type="NCBI Taxonomy" id="41844"/>
    <lineage>
        <taxon>Eukaryota</taxon>
        <taxon>Viridiplantae</taxon>
        <taxon>Streptophyta</taxon>
        <taxon>Embryophyta</taxon>
        <taxon>Marchantiophyta</taxon>
        <taxon>Marchantiopsida</taxon>
        <taxon>Marchantiidae</taxon>
        <taxon>Marchantiales</taxon>
        <taxon>Ricciaceae</taxon>
        <taxon>Riccia</taxon>
    </lineage>
</organism>
<proteinExistence type="predicted"/>
<reference evidence="2 3" key="1">
    <citation type="submission" date="2024-09" db="EMBL/GenBank/DDBJ databases">
        <title>Chromosome-scale assembly of Riccia fluitans.</title>
        <authorList>
            <person name="Paukszto L."/>
            <person name="Sawicki J."/>
            <person name="Karawczyk K."/>
            <person name="Piernik-Szablinska J."/>
            <person name="Szczecinska M."/>
            <person name="Mazdziarz M."/>
        </authorList>
    </citation>
    <scope>NUCLEOTIDE SEQUENCE [LARGE SCALE GENOMIC DNA]</scope>
    <source>
        <strain evidence="2">Rf_01</strain>
        <tissue evidence="2">Aerial parts of the thallus</tissue>
    </source>
</reference>
<name>A0ABD1Z752_9MARC</name>
<keyword evidence="3" id="KW-1185">Reference proteome</keyword>
<evidence type="ECO:0000313" key="3">
    <source>
        <dbReference type="Proteomes" id="UP001605036"/>
    </source>
</evidence>
<sequence>MKGWNSGKEVNRKAKKKLARDVAKNGTGIGKRSHQERKSKVPWQDKLPKKVVSNGEGFARKENDEVSARNGNLKSDFVLADDRDRLKRFGESQGWQGEGICLCEKNLV</sequence>
<accession>A0ABD1Z752</accession>
<evidence type="ECO:0000256" key="1">
    <source>
        <dbReference type="SAM" id="MobiDB-lite"/>
    </source>
</evidence>
<protein>
    <submittedName>
        <fullName evidence="2">Uncharacterized protein</fullName>
    </submittedName>
</protein>
<evidence type="ECO:0000313" key="2">
    <source>
        <dbReference type="EMBL" id="KAL2643553.1"/>
    </source>
</evidence>